<reference evidence="1 2" key="1">
    <citation type="submission" date="2018-06" db="EMBL/GenBank/DDBJ databases">
        <title>Genomic Encyclopedia of Archaeal and Bacterial Type Strains, Phase II (KMG-II): from individual species to whole genera.</title>
        <authorList>
            <person name="Goeker M."/>
        </authorList>
    </citation>
    <scope>NUCLEOTIDE SEQUENCE [LARGE SCALE GENOMIC DNA]</scope>
    <source>
        <strain evidence="1 2">ATCC BAA-1881</strain>
    </source>
</reference>
<protein>
    <submittedName>
        <fullName evidence="1">Uncharacterized protein</fullName>
    </submittedName>
</protein>
<sequence>MQKTECDFLMKCVSLTCVQLRDLQNQMVYAQGHLRALVAELD</sequence>
<proteinExistence type="predicted"/>
<dbReference type="AlphaFoldDB" id="A0A326U3G3"/>
<dbReference type="EMBL" id="QKUF01000016">
    <property type="protein sequence ID" value="PZW26044.1"/>
    <property type="molecule type" value="Genomic_DNA"/>
</dbReference>
<evidence type="ECO:0000313" key="2">
    <source>
        <dbReference type="Proteomes" id="UP000248806"/>
    </source>
</evidence>
<evidence type="ECO:0000313" key="1">
    <source>
        <dbReference type="EMBL" id="PZW26044.1"/>
    </source>
</evidence>
<organism evidence="1 2">
    <name type="scientific">Thermosporothrix hazakensis</name>
    <dbReference type="NCBI Taxonomy" id="644383"/>
    <lineage>
        <taxon>Bacteria</taxon>
        <taxon>Bacillati</taxon>
        <taxon>Chloroflexota</taxon>
        <taxon>Ktedonobacteria</taxon>
        <taxon>Ktedonobacterales</taxon>
        <taxon>Thermosporotrichaceae</taxon>
        <taxon>Thermosporothrix</taxon>
    </lineage>
</organism>
<accession>A0A326U3G3</accession>
<keyword evidence="2" id="KW-1185">Reference proteome</keyword>
<comment type="caution">
    <text evidence="1">The sequence shown here is derived from an EMBL/GenBank/DDBJ whole genome shotgun (WGS) entry which is preliminary data.</text>
</comment>
<name>A0A326U3G3_THEHA</name>
<dbReference type="RefSeq" id="WP_281279032.1">
    <property type="nucleotide sequence ID" value="NZ_BIFX01000003.1"/>
</dbReference>
<dbReference type="Proteomes" id="UP000248806">
    <property type="component" value="Unassembled WGS sequence"/>
</dbReference>
<gene>
    <name evidence="1" type="ORF">EI42_04003</name>
</gene>